<feature type="domain" description="Protein kinase" evidence="1">
    <location>
        <begin position="162"/>
        <end position="491"/>
    </location>
</feature>
<dbReference type="Proteomes" id="UP000750502">
    <property type="component" value="Unassembled WGS sequence"/>
</dbReference>
<evidence type="ECO:0000313" key="2">
    <source>
        <dbReference type="EMBL" id="KAG5759632.1"/>
    </source>
</evidence>
<dbReference type="EMBL" id="JADFTT010000636">
    <property type="protein sequence ID" value="KAG5759632.1"/>
    <property type="molecule type" value="Genomic_DNA"/>
</dbReference>
<sequence length="502" mass="56222">MEVLGAIVGCTSLALDIFTFATAELEGRGIDALVLSLKHDVALLRDFARILNAAAQSEQIPLTDKFLLNEICLALQPSLAQIYSTIVRRKMSALTASPARKAVDKVHVFLYGKAEMQGISKDLFQWTERYDVRFGLLPVDLQARLLGQGTDESLPGDIKALRETFRRLTDRSRNTILDGLRKSEQMVTLRPGTPSSRMFATMNQKTCIVEFKQHNLAHSERYMNDFEYDVATLARLLSGTDPLLCRTLKGEGYFHQPSHSAFGFIYQVPKLAVIPDDATRPTTLLDLIATTRPAPSKSGGIELIPPKHPLEQRFELARKITSAVMYVHVMQYVHKSIQTSNIIMFAKNNSSPADTEQFPKVLGEPFLCGFETSRYDRGASNCEQGDVDWAYDIYRHPKRQGLQLEFRYTMNHDLYSLGVVLLELGLWRPLRVMGLRNPDSVNGSVKDHLKKLAMTGLPCMMGTKSCDVVLFCLDIDGDDQISNSTAVEEVLKKVEEMAIGLQ</sequence>
<dbReference type="OrthoDB" id="1911848at2759"/>
<dbReference type="AlphaFoldDB" id="A0A9P7HP25"/>
<proteinExistence type="predicted"/>
<dbReference type="Gene3D" id="1.10.510.10">
    <property type="entry name" value="Transferase(Phosphotransferase) domain 1"/>
    <property type="match status" value="1"/>
</dbReference>
<reference evidence="2" key="2">
    <citation type="submission" date="2020-10" db="EMBL/GenBank/DDBJ databases">
        <authorList>
            <person name="Peck L.D."/>
            <person name="Nowell R.W."/>
            <person name="Flood J."/>
            <person name="Ryan M.J."/>
            <person name="Barraclough T.G."/>
        </authorList>
    </citation>
    <scope>NUCLEOTIDE SEQUENCE</scope>
    <source>
        <strain evidence="2">IMI 127659i</strain>
    </source>
</reference>
<dbReference type="GO" id="GO:0005524">
    <property type="term" value="F:ATP binding"/>
    <property type="evidence" value="ECO:0007669"/>
    <property type="project" value="InterPro"/>
</dbReference>
<dbReference type="PANTHER" id="PTHR37542">
    <property type="entry name" value="HELO DOMAIN-CONTAINING PROTEIN-RELATED"/>
    <property type="match status" value="1"/>
</dbReference>
<reference evidence="2" key="1">
    <citation type="journal article" date="2020" name="bioRxiv">
        <title>Historical genomics reveals the evolutionary mechanisms behind multiple outbreaks of the host-specific coffee wilt pathogen Fusarium xylarioides.</title>
        <authorList>
            <person name="Peck D."/>
            <person name="Nowell R.W."/>
            <person name="Flood J."/>
            <person name="Ryan M.J."/>
            <person name="Barraclough T.G."/>
        </authorList>
    </citation>
    <scope>NUCLEOTIDE SEQUENCE</scope>
    <source>
        <strain evidence="2">IMI 127659i</strain>
    </source>
</reference>
<name>A0A9P7HP25_9HYPO</name>
<comment type="caution">
    <text evidence="2">The sequence shown here is derived from an EMBL/GenBank/DDBJ whole genome shotgun (WGS) entry which is preliminary data.</text>
</comment>
<gene>
    <name evidence="2" type="ORF">H9Q72_012244</name>
</gene>
<evidence type="ECO:0000259" key="1">
    <source>
        <dbReference type="PROSITE" id="PS50011"/>
    </source>
</evidence>
<accession>A0A9P7HP25</accession>
<evidence type="ECO:0000313" key="3">
    <source>
        <dbReference type="Proteomes" id="UP000750502"/>
    </source>
</evidence>
<protein>
    <recommendedName>
        <fullName evidence="1">Protein kinase domain-containing protein</fullName>
    </recommendedName>
</protein>
<dbReference type="InterPro" id="IPR000719">
    <property type="entry name" value="Prot_kinase_dom"/>
</dbReference>
<dbReference type="SUPFAM" id="SSF56112">
    <property type="entry name" value="Protein kinase-like (PK-like)"/>
    <property type="match status" value="1"/>
</dbReference>
<organism evidence="2 3">
    <name type="scientific">Fusarium xylarioides</name>
    <dbReference type="NCBI Taxonomy" id="221167"/>
    <lineage>
        <taxon>Eukaryota</taxon>
        <taxon>Fungi</taxon>
        <taxon>Dikarya</taxon>
        <taxon>Ascomycota</taxon>
        <taxon>Pezizomycotina</taxon>
        <taxon>Sordariomycetes</taxon>
        <taxon>Hypocreomycetidae</taxon>
        <taxon>Hypocreales</taxon>
        <taxon>Nectriaceae</taxon>
        <taxon>Fusarium</taxon>
        <taxon>Fusarium fujikuroi species complex</taxon>
    </lineage>
</organism>
<dbReference type="GO" id="GO:0004672">
    <property type="term" value="F:protein kinase activity"/>
    <property type="evidence" value="ECO:0007669"/>
    <property type="project" value="InterPro"/>
</dbReference>
<dbReference type="PROSITE" id="PS50011">
    <property type="entry name" value="PROTEIN_KINASE_DOM"/>
    <property type="match status" value="1"/>
</dbReference>
<dbReference type="InterPro" id="IPR011009">
    <property type="entry name" value="Kinase-like_dom_sf"/>
</dbReference>
<dbReference type="PANTHER" id="PTHR37542:SF3">
    <property type="entry name" value="PRION-INHIBITION AND PROPAGATION HELO DOMAIN-CONTAINING PROTEIN"/>
    <property type="match status" value="1"/>
</dbReference>
<keyword evidence="3" id="KW-1185">Reference proteome</keyword>